<dbReference type="AlphaFoldDB" id="A0A7W7G212"/>
<dbReference type="EMBL" id="JACHMF010000001">
    <property type="protein sequence ID" value="MBB4691181.1"/>
    <property type="molecule type" value="Genomic_DNA"/>
</dbReference>
<feature type="transmembrane region" description="Helical" evidence="1">
    <location>
        <begin position="20"/>
        <end position="41"/>
    </location>
</feature>
<organism evidence="2 3">
    <name type="scientific">Paractinoplanes abujensis</name>
    <dbReference type="NCBI Taxonomy" id="882441"/>
    <lineage>
        <taxon>Bacteria</taxon>
        <taxon>Bacillati</taxon>
        <taxon>Actinomycetota</taxon>
        <taxon>Actinomycetes</taxon>
        <taxon>Micromonosporales</taxon>
        <taxon>Micromonosporaceae</taxon>
        <taxon>Paractinoplanes</taxon>
    </lineage>
</organism>
<name>A0A7W7G212_9ACTN</name>
<feature type="transmembrane region" description="Helical" evidence="1">
    <location>
        <begin position="61"/>
        <end position="87"/>
    </location>
</feature>
<evidence type="ECO:0000313" key="2">
    <source>
        <dbReference type="EMBL" id="MBB4691181.1"/>
    </source>
</evidence>
<keyword evidence="3" id="KW-1185">Reference proteome</keyword>
<proteinExistence type="predicted"/>
<reference evidence="2 3" key="1">
    <citation type="submission" date="2020-08" db="EMBL/GenBank/DDBJ databases">
        <title>Sequencing the genomes of 1000 actinobacteria strains.</title>
        <authorList>
            <person name="Klenk H.-P."/>
        </authorList>
    </citation>
    <scope>NUCLEOTIDE SEQUENCE [LARGE SCALE GENOMIC DNA]</scope>
    <source>
        <strain evidence="2 3">DSM 45518</strain>
    </source>
</reference>
<keyword evidence="1" id="KW-1133">Transmembrane helix</keyword>
<keyword evidence="1" id="KW-0812">Transmembrane</keyword>
<sequence length="123" mass="12862">MTTTDVTSRASAPTRGPGPIAVVQLYVVAAYVAAAVVPYLWAPRADPPTWLWIVPGWLLGVPGFFITLLGAPFMIALVALSVVPLVLRRGASRWSLAATVLTCAVAAFMLTPLGGTIALFVAD</sequence>
<evidence type="ECO:0000256" key="1">
    <source>
        <dbReference type="SAM" id="Phobius"/>
    </source>
</evidence>
<keyword evidence="1" id="KW-0472">Membrane</keyword>
<protein>
    <submittedName>
        <fullName evidence="2">Uncharacterized protein</fullName>
    </submittedName>
</protein>
<dbReference type="Proteomes" id="UP000542742">
    <property type="component" value="Unassembled WGS sequence"/>
</dbReference>
<feature type="transmembrane region" description="Helical" evidence="1">
    <location>
        <begin position="94"/>
        <end position="122"/>
    </location>
</feature>
<comment type="caution">
    <text evidence="2">The sequence shown here is derived from an EMBL/GenBank/DDBJ whole genome shotgun (WGS) entry which is preliminary data.</text>
</comment>
<accession>A0A7W7G212</accession>
<evidence type="ECO:0000313" key="3">
    <source>
        <dbReference type="Proteomes" id="UP000542742"/>
    </source>
</evidence>
<gene>
    <name evidence="2" type="ORF">BKA14_001329</name>
</gene>
<dbReference type="RefSeq" id="WP_184950031.1">
    <property type="nucleotide sequence ID" value="NZ_BOMC01000006.1"/>
</dbReference>